<reference evidence="2" key="1">
    <citation type="submission" date="2013-08" db="EMBL/GenBank/DDBJ databases">
        <authorList>
            <person name="Mendez C."/>
            <person name="Richter M."/>
            <person name="Ferrer M."/>
            <person name="Sanchez J."/>
        </authorList>
    </citation>
    <scope>NUCLEOTIDE SEQUENCE</scope>
</reference>
<name>T1ANT8_9ZZZZ</name>
<dbReference type="EMBL" id="AUZZ01003025">
    <property type="protein sequence ID" value="EQD58148.1"/>
    <property type="molecule type" value="Genomic_DNA"/>
</dbReference>
<dbReference type="SUPFAM" id="SSF56037">
    <property type="entry name" value="PheT/TilS domain"/>
    <property type="match status" value="1"/>
</dbReference>
<dbReference type="AlphaFoldDB" id="T1ANT8"/>
<dbReference type="InterPro" id="IPR005146">
    <property type="entry name" value="B3/B4_tRNA-bd"/>
</dbReference>
<dbReference type="Gene3D" id="3.50.40.10">
    <property type="entry name" value="Phenylalanyl-trna Synthetase, Chain B, domain 3"/>
    <property type="match status" value="1"/>
</dbReference>
<accession>T1ANT8</accession>
<dbReference type="GO" id="GO:0004826">
    <property type="term" value="F:phenylalanine-tRNA ligase activity"/>
    <property type="evidence" value="ECO:0007669"/>
    <property type="project" value="InterPro"/>
</dbReference>
<feature type="non-terminal residue" evidence="2">
    <location>
        <position position="95"/>
    </location>
</feature>
<reference evidence="2" key="2">
    <citation type="journal article" date="2014" name="ISME J.">
        <title>Microbial stratification in low pH oxic and suboxic macroscopic growths along an acid mine drainage.</title>
        <authorList>
            <person name="Mendez-Garcia C."/>
            <person name="Mesa V."/>
            <person name="Sprenger R.R."/>
            <person name="Richter M."/>
            <person name="Diez M.S."/>
            <person name="Solano J."/>
            <person name="Bargiela R."/>
            <person name="Golyshina O.V."/>
            <person name="Manteca A."/>
            <person name="Ramos J.L."/>
            <person name="Gallego J.R."/>
            <person name="Llorente I."/>
            <person name="Martins Dos Santos V.A."/>
            <person name="Jensen O.N."/>
            <person name="Pelaez A.I."/>
            <person name="Sanchez J."/>
            <person name="Ferrer M."/>
        </authorList>
    </citation>
    <scope>NUCLEOTIDE SEQUENCE</scope>
</reference>
<dbReference type="InterPro" id="IPR020825">
    <property type="entry name" value="Phe-tRNA_synthase-like_B3/B4"/>
</dbReference>
<feature type="domain" description="B3/B4 tRNA-binding" evidence="1">
    <location>
        <begin position="3"/>
        <end position="77"/>
    </location>
</feature>
<dbReference type="GO" id="GO:0003723">
    <property type="term" value="F:RNA binding"/>
    <property type="evidence" value="ECO:0007669"/>
    <property type="project" value="InterPro"/>
</dbReference>
<organism evidence="2">
    <name type="scientific">mine drainage metagenome</name>
    <dbReference type="NCBI Taxonomy" id="410659"/>
    <lineage>
        <taxon>unclassified sequences</taxon>
        <taxon>metagenomes</taxon>
        <taxon>ecological metagenomes</taxon>
    </lineage>
</organism>
<feature type="non-terminal residue" evidence="2">
    <location>
        <position position="1"/>
    </location>
</feature>
<gene>
    <name evidence="2" type="ORF">B2A_04495</name>
</gene>
<comment type="caution">
    <text evidence="2">The sequence shown here is derived from an EMBL/GenBank/DDBJ whole genome shotgun (WGS) entry which is preliminary data.</text>
</comment>
<evidence type="ECO:0000313" key="2">
    <source>
        <dbReference type="EMBL" id="EQD58148.1"/>
    </source>
</evidence>
<keyword evidence="2" id="KW-0030">Aminoacyl-tRNA synthetase</keyword>
<evidence type="ECO:0000259" key="1">
    <source>
        <dbReference type="Pfam" id="PF03483"/>
    </source>
</evidence>
<dbReference type="Pfam" id="PF03483">
    <property type="entry name" value="B3_4"/>
    <property type="match status" value="1"/>
</dbReference>
<proteinExistence type="predicted"/>
<keyword evidence="2" id="KW-0436">Ligase</keyword>
<sequence length="95" mass="9824">GAQALAGVMGGADSAVSAGTRTVFLESAHFAPAAIMGVARRFGLHSDAAHRFERGVDPDLPERALQRATALLLAVCGGRAGPLQCTEWPGWTAPR</sequence>
<protein>
    <submittedName>
        <fullName evidence="2">Phenylalanyl-tRNA synthetase, beta subunit</fullName>
    </submittedName>
</protein>